<name>A0A096AIG2_9FIRM</name>
<dbReference type="NCBIfam" id="TIGR00074">
    <property type="entry name" value="hypC_hupF"/>
    <property type="match status" value="1"/>
</dbReference>
<dbReference type="AlphaFoldDB" id="A0A096AIG2"/>
<evidence type="ECO:0000313" key="2">
    <source>
        <dbReference type="EMBL" id="KGF46898.1"/>
    </source>
</evidence>
<sequence>MCLAVPAQLVKINESLGTIEVSGVTRDCSLLLVPEAKIGDWVLVHAGFAVQIVDEEEAKATMDAFRELEELEQTYFKEQEANSRSAHTEN</sequence>
<dbReference type="PANTHER" id="PTHR35177">
    <property type="entry name" value="HYDROGENASE MATURATION FACTOR HYBG"/>
    <property type="match status" value="1"/>
</dbReference>
<dbReference type="RefSeq" id="WP_028257645.1">
    <property type="nucleotide sequence ID" value="NZ_JRNT01000024.1"/>
</dbReference>
<organism evidence="2 3">
    <name type="scientific">Veillonella montpellierensis DNF00314</name>
    <dbReference type="NCBI Taxonomy" id="1401067"/>
    <lineage>
        <taxon>Bacteria</taxon>
        <taxon>Bacillati</taxon>
        <taxon>Bacillota</taxon>
        <taxon>Negativicutes</taxon>
        <taxon>Veillonellales</taxon>
        <taxon>Veillonellaceae</taxon>
        <taxon>Veillonella</taxon>
    </lineage>
</organism>
<dbReference type="InterPro" id="IPR019812">
    <property type="entry name" value="Hydgase_assmbl_chp_CS"/>
</dbReference>
<evidence type="ECO:0000256" key="1">
    <source>
        <dbReference type="ARBA" id="ARBA00006018"/>
    </source>
</evidence>
<protein>
    <submittedName>
        <fullName evidence="2">Hydrogenase assembly protein HypC</fullName>
    </submittedName>
</protein>
<keyword evidence="3" id="KW-1185">Reference proteome</keyword>
<gene>
    <name evidence="2" type="ORF">HMPREF0872_06570</name>
</gene>
<dbReference type="Pfam" id="PF01455">
    <property type="entry name" value="HupF_HypC"/>
    <property type="match status" value="1"/>
</dbReference>
<dbReference type="Gene3D" id="2.30.30.140">
    <property type="match status" value="1"/>
</dbReference>
<dbReference type="FunFam" id="2.30.30.140:FF:000022">
    <property type="entry name" value="Hydrogenase assembly chaperone HybG"/>
    <property type="match status" value="1"/>
</dbReference>
<dbReference type="GO" id="GO:0005506">
    <property type="term" value="F:iron ion binding"/>
    <property type="evidence" value="ECO:0007669"/>
    <property type="project" value="TreeGrafter"/>
</dbReference>
<reference evidence="2 3" key="1">
    <citation type="submission" date="2014-07" db="EMBL/GenBank/DDBJ databases">
        <authorList>
            <person name="McCorrison J."/>
            <person name="Sanka R."/>
            <person name="Torralba M."/>
            <person name="Gillis M."/>
            <person name="Haft D.H."/>
            <person name="Methe B."/>
            <person name="Sutton G."/>
            <person name="Nelson K.E."/>
        </authorList>
    </citation>
    <scope>NUCLEOTIDE SEQUENCE [LARGE SCALE GENOMIC DNA]</scope>
    <source>
        <strain evidence="2 3">DNF00314</strain>
    </source>
</reference>
<dbReference type="EMBL" id="JRNT01000024">
    <property type="protein sequence ID" value="KGF46898.1"/>
    <property type="molecule type" value="Genomic_DNA"/>
</dbReference>
<dbReference type="PANTHER" id="PTHR35177:SF2">
    <property type="entry name" value="HYDROGENASE MATURATION FACTOR HYBG"/>
    <property type="match status" value="1"/>
</dbReference>
<comment type="similarity">
    <text evidence="1">Belongs to the HupF/HypC family.</text>
</comment>
<accession>A0A096AIG2</accession>
<evidence type="ECO:0000313" key="3">
    <source>
        <dbReference type="Proteomes" id="UP000029628"/>
    </source>
</evidence>
<dbReference type="PROSITE" id="PS01097">
    <property type="entry name" value="HUPF_HYPC"/>
    <property type="match status" value="1"/>
</dbReference>
<proteinExistence type="inferred from homology"/>
<dbReference type="SUPFAM" id="SSF159127">
    <property type="entry name" value="HupF/HypC-like"/>
    <property type="match status" value="1"/>
</dbReference>
<dbReference type="PRINTS" id="PR00445">
    <property type="entry name" value="HUPFHYPC"/>
</dbReference>
<comment type="caution">
    <text evidence="2">The sequence shown here is derived from an EMBL/GenBank/DDBJ whole genome shotgun (WGS) entry which is preliminary data.</text>
</comment>
<dbReference type="Proteomes" id="UP000029628">
    <property type="component" value="Unassembled WGS sequence"/>
</dbReference>
<dbReference type="InterPro" id="IPR001109">
    <property type="entry name" value="Hydrogenase_HupF/HypC"/>
</dbReference>
<dbReference type="GO" id="GO:1902670">
    <property type="term" value="F:carbon dioxide binding"/>
    <property type="evidence" value="ECO:0007669"/>
    <property type="project" value="TreeGrafter"/>
</dbReference>
<dbReference type="eggNOG" id="COG0298">
    <property type="taxonomic scope" value="Bacteria"/>
</dbReference>
<dbReference type="GO" id="GO:0051604">
    <property type="term" value="P:protein maturation"/>
    <property type="evidence" value="ECO:0007669"/>
    <property type="project" value="TreeGrafter"/>
</dbReference>